<dbReference type="EMBL" id="LOMO01000013">
    <property type="protein sequence ID" value="KXY49486.1"/>
    <property type="molecule type" value="Genomic_DNA"/>
</dbReference>
<sequence>MLTPASHIKAWKMRRCERVHISALLLIFMVDKKEGTFYFTSKALLQVFTAYRREKNDFF</sequence>
<comment type="caution">
    <text evidence="1">The sequence shown here is derived from an EMBL/GenBank/DDBJ whole genome shotgun (WGS) entry which is preliminary data.</text>
</comment>
<proteinExistence type="predicted"/>
<accession>A0A9X0SNS1</accession>
<protein>
    <submittedName>
        <fullName evidence="1">Uncharacterized protein</fullName>
    </submittedName>
</protein>
<organism evidence="1 2">
    <name type="scientific">Bacillus cereus</name>
    <dbReference type="NCBI Taxonomy" id="1396"/>
    <lineage>
        <taxon>Bacteria</taxon>
        <taxon>Bacillati</taxon>
        <taxon>Bacillota</taxon>
        <taxon>Bacilli</taxon>
        <taxon>Bacillales</taxon>
        <taxon>Bacillaceae</taxon>
        <taxon>Bacillus</taxon>
        <taxon>Bacillus cereus group</taxon>
    </lineage>
</organism>
<dbReference type="AlphaFoldDB" id="A0A9X0SNS1"/>
<evidence type="ECO:0000313" key="2">
    <source>
        <dbReference type="Proteomes" id="UP000075476"/>
    </source>
</evidence>
<dbReference type="Proteomes" id="UP000075476">
    <property type="component" value="Unassembled WGS sequence"/>
</dbReference>
<evidence type="ECO:0000313" key="1">
    <source>
        <dbReference type="EMBL" id="KXY49486.1"/>
    </source>
</evidence>
<gene>
    <name evidence="1" type="ORF">AT268_00915</name>
</gene>
<name>A0A9X0SNS1_BACCE</name>
<reference evidence="1 2" key="1">
    <citation type="submission" date="2015-12" db="EMBL/GenBank/DDBJ databases">
        <title>Bacillus cereus Group isolate.</title>
        <authorList>
            <person name="Kovac J."/>
        </authorList>
    </citation>
    <scope>NUCLEOTIDE SEQUENCE [LARGE SCALE GENOMIC DNA]</scope>
    <source>
        <strain evidence="1 2">FSL K6-0073</strain>
    </source>
</reference>